<dbReference type="PANTHER" id="PTHR37984:SF11">
    <property type="entry name" value="INTEGRASE CATALYTIC DOMAIN-CONTAINING PROTEIN"/>
    <property type="match status" value="1"/>
</dbReference>
<keyword evidence="1" id="KW-0808">Transferase</keyword>
<evidence type="ECO:0000256" key="3">
    <source>
        <dbReference type="ARBA" id="ARBA00022722"/>
    </source>
</evidence>
<evidence type="ECO:0000313" key="8">
    <source>
        <dbReference type="EMBL" id="KAJ8353312.1"/>
    </source>
</evidence>
<proteinExistence type="predicted"/>
<name>A0A9Q1ITU0_SYNKA</name>
<evidence type="ECO:0000256" key="1">
    <source>
        <dbReference type="ARBA" id="ARBA00022679"/>
    </source>
</evidence>
<reference evidence="8" key="1">
    <citation type="journal article" date="2023" name="Science">
        <title>Genome structures resolve the early diversification of teleost fishes.</title>
        <authorList>
            <person name="Parey E."/>
            <person name="Louis A."/>
            <person name="Montfort J."/>
            <person name="Bouchez O."/>
            <person name="Roques C."/>
            <person name="Iampietro C."/>
            <person name="Lluch J."/>
            <person name="Castinel A."/>
            <person name="Donnadieu C."/>
            <person name="Desvignes T."/>
            <person name="Floi Bucao C."/>
            <person name="Jouanno E."/>
            <person name="Wen M."/>
            <person name="Mejri S."/>
            <person name="Dirks R."/>
            <person name="Jansen H."/>
            <person name="Henkel C."/>
            <person name="Chen W.J."/>
            <person name="Zahm M."/>
            <person name="Cabau C."/>
            <person name="Klopp C."/>
            <person name="Thompson A.W."/>
            <person name="Robinson-Rechavi M."/>
            <person name="Braasch I."/>
            <person name="Lecointre G."/>
            <person name="Bobe J."/>
            <person name="Postlethwait J.H."/>
            <person name="Berthelot C."/>
            <person name="Roest Crollius H."/>
            <person name="Guiguen Y."/>
        </authorList>
    </citation>
    <scope>NUCLEOTIDE SEQUENCE</scope>
    <source>
        <strain evidence="8">WJC10195</strain>
    </source>
</reference>
<evidence type="ECO:0000256" key="6">
    <source>
        <dbReference type="ARBA" id="ARBA00022918"/>
    </source>
</evidence>
<dbReference type="InterPro" id="IPR041373">
    <property type="entry name" value="RT_RNaseH"/>
</dbReference>
<accession>A0A9Q1ITU0</accession>
<evidence type="ECO:0000313" key="9">
    <source>
        <dbReference type="Proteomes" id="UP001152622"/>
    </source>
</evidence>
<dbReference type="InterPro" id="IPR043502">
    <property type="entry name" value="DNA/RNA_pol_sf"/>
</dbReference>
<dbReference type="Proteomes" id="UP001152622">
    <property type="component" value="Chromosome 7"/>
</dbReference>
<dbReference type="GO" id="GO:0016787">
    <property type="term" value="F:hydrolase activity"/>
    <property type="evidence" value="ECO:0007669"/>
    <property type="project" value="UniProtKB-KW"/>
</dbReference>
<dbReference type="GO" id="GO:0004519">
    <property type="term" value="F:endonuclease activity"/>
    <property type="evidence" value="ECO:0007669"/>
    <property type="project" value="UniProtKB-KW"/>
</dbReference>
<dbReference type="PANTHER" id="PTHR37984">
    <property type="entry name" value="PROTEIN CBG26694"/>
    <property type="match status" value="1"/>
</dbReference>
<dbReference type="FunFam" id="3.10.20.370:FF:000001">
    <property type="entry name" value="Retrovirus-related Pol polyprotein from transposon 17.6-like protein"/>
    <property type="match status" value="1"/>
</dbReference>
<evidence type="ECO:0000259" key="7">
    <source>
        <dbReference type="Pfam" id="PF17917"/>
    </source>
</evidence>
<dbReference type="GO" id="GO:0003964">
    <property type="term" value="F:RNA-directed DNA polymerase activity"/>
    <property type="evidence" value="ECO:0007669"/>
    <property type="project" value="UniProtKB-KW"/>
</dbReference>
<keyword evidence="6" id="KW-0695">RNA-directed DNA polymerase</keyword>
<dbReference type="AlphaFoldDB" id="A0A9Q1ITU0"/>
<keyword evidence="3" id="KW-0540">Nuclease</keyword>
<sequence>MDKLKAQLVQHTTMAYFDQAKTSPLLVDASPVGLGAILSQHESHHNKARRIVAYASYALTGVEQRYSQTVRGALAIVCACEYFQLYLYGSHFTVVTDHKPLKLIFNCPKAAPPARLERWRLRLQPYSFTVLYKAGKDNPADYMSRHPIEGEACPRASHMAEEYVNFLVGHAVPKAMTLEEVQRETKQDPTLQEVMRLLSLGTWSETSTKLQHPADIDHTTLRSELTHPMQKKSYLLPGTMTNSKS</sequence>
<dbReference type="InterPro" id="IPR050951">
    <property type="entry name" value="Retrovirus_Pol_polyprotein"/>
</dbReference>
<dbReference type="CDD" id="cd09274">
    <property type="entry name" value="RNase_HI_RT_Ty3"/>
    <property type="match status" value="1"/>
</dbReference>
<dbReference type="Gene3D" id="3.10.20.370">
    <property type="match status" value="1"/>
</dbReference>
<dbReference type="OrthoDB" id="8830561at2759"/>
<keyword evidence="4" id="KW-0255">Endonuclease</keyword>
<protein>
    <recommendedName>
        <fullName evidence="7">Reverse transcriptase RNase H-like domain-containing protein</fullName>
    </recommendedName>
</protein>
<evidence type="ECO:0000256" key="5">
    <source>
        <dbReference type="ARBA" id="ARBA00022801"/>
    </source>
</evidence>
<evidence type="ECO:0000256" key="2">
    <source>
        <dbReference type="ARBA" id="ARBA00022695"/>
    </source>
</evidence>
<gene>
    <name evidence="8" type="ORF">SKAU_G00208790</name>
</gene>
<keyword evidence="2" id="KW-0548">Nucleotidyltransferase</keyword>
<dbReference type="Pfam" id="PF17917">
    <property type="entry name" value="RT_RNaseH"/>
    <property type="match status" value="1"/>
</dbReference>
<feature type="domain" description="Reverse transcriptase RNase H-like" evidence="7">
    <location>
        <begin position="21"/>
        <end position="126"/>
    </location>
</feature>
<keyword evidence="9" id="KW-1185">Reference proteome</keyword>
<comment type="caution">
    <text evidence="8">The sequence shown here is derived from an EMBL/GenBank/DDBJ whole genome shotgun (WGS) entry which is preliminary data.</text>
</comment>
<organism evidence="8 9">
    <name type="scientific">Synaphobranchus kaupii</name>
    <name type="common">Kaup's arrowtooth eel</name>
    <dbReference type="NCBI Taxonomy" id="118154"/>
    <lineage>
        <taxon>Eukaryota</taxon>
        <taxon>Metazoa</taxon>
        <taxon>Chordata</taxon>
        <taxon>Craniata</taxon>
        <taxon>Vertebrata</taxon>
        <taxon>Euteleostomi</taxon>
        <taxon>Actinopterygii</taxon>
        <taxon>Neopterygii</taxon>
        <taxon>Teleostei</taxon>
        <taxon>Anguilliformes</taxon>
        <taxon>Synaphobranchidae</taxon>
        <taxon>Synaphobranchus</taxon>
    </lineage>
</organism>
<keyword evidence="5" id="KW-0378">Hydrolase</keyword>
<dbReference type="SUPFAM" id="SSF56672">
    <property type="entry name" value="DNA/RNA polymerases"/>
    <property type="match status" value="1"/>
</dbReference>
<dbReference type="EMBL" id="JAINUF010000007">
    <property type="protein sequence ID" value="KAJ8353312.1"/>
    <property type="molecule type" value="Genomic_DNA"/>
</dbReference>
<evidence type="ECO:0000256" key="4">
    <source>
        <dbReference type="ARBA" id="ARBA00022759"/>
    </source>
</evidence>